<accession>A0A9P0G5V5</accession>
<dbReference type="EMBL" id="OV651813">
    <property type="protein sequence ID" value="CAH1099096.1"/>
    <property type="molecule type" value="Genomic_DNA"/>
</dbReference>
<gene>
    <name evidence="1" type="ORF">PSYICH_LOCUS669</name>
</gene>
<organism evidence="1 2">
    <name type="scientific">Psylliodes chrysocephalus</name>
    <dbReference type="NCBI Taxonomy" id="3402493"/>
    <lineage>
        <taxon>Eukaryota</taxon>
        <taxon>Metazoa</taxon>
        <taxon>Ecdysozoa</taxon>
        <taxon>Arthropoda</taxon>
        <taxon>Hexapoda</taxon>
        <taxon>Insecta</taxon>
        <taxon>Pterygota</taxon>
        <taxon>Neoptera</taxon>
        <taxon>Endopterygota</taxon>
        <taxon>Coleoptera</taxon>
        <taxon>Polyphaga</taxon>
        <taxon>Cucujiformia</taxon>
        <taxon>Chrysomeloidea</taxon>
        <taxon>Chrysomelidae</taxon>
        <taxon>Galerucinae</taxon>
        <taxon>Alticini</taxon>
        <taxon>Psylliodes</taxon>
    </lineage>
</organism>
<dbReference type="PANTHER" id="PTHR31424">
    <property type="entry name" value="PROTEIN CBG23806"/>
    <property type="match status" value="1"/>
</dbReference>
<name>A0A9P0G5V5_9CUCU</name>
<dbReference type="OrthoDB" id="6769802at2759"/>
<protein>
    <submittedName>
        <fullName evidence="1">Uncharacterized protein</fullName>
    </submittedName>
</protein>
<sequence length="314" mass="35218">MKKEIVEQKIEENYFSKETEEIGIEIEEANVETGAPGPVAFCKDLHSLIEHINEERHNSEILLKFGIDGGSGFLKICLSMQSLAEPNHTTSSFSKYICKNFKDSGVKKLIVIAIASNTQENYSNIAKLWSLLKINEFTGVIATDLKLANILLGIMTHASSNPCTWCYAQKGHLDKPGLDRTIGNSLQHYQEWFEAGAVRKDAKKFKTFTGNSCKILLSKVDLLRANCELGCLRYVESLDCLGRVVHECFGMILTPNYKSSIADFRRSYLALLKSVTPKIHAIFFHVEEFCDSTGNALGFYSEQAVESVHHDHDQ</sequence>
<evidence type="ECO:0000313" key="2">
    <source>
        <dbReference type="Proteomes" id="UP001153636"/>
    </source>
</evidence>
<dbReference type="AlphaFoldDB" id="A0A9P0G5V5"/>
<reference evidence="1" key="1">
    <citation type="submission" date="2022-01" db="EMBL/GenBank/DDBJ databases">
        <authorList>
            <person name="King R."/>
        </authorList>
    </citation>
    <scope>NUCLEOTIDE SEQUENCE</scope>
</reference>
<keyword evidence="2" id="KW-1185">Reference proteome</keyword>
<evidence type="ECO:0000313" key="1">
    <source>
        <dbReference type="EMBL" id="CAH1099096.1"/>
    </source>
</evidence>
<proteinExistence type="predicted"/>
<dbReference type="Proteomes" id="UP001153636">
    <property type="component" value="Chromosome 1"/>
</dbReference>
<dbReference type="PANTHER" id="PTHR31424:SF3">
    <property type="entry name" value="RING-TYPE DOMAIN-CONTAINING PROTEIN"/>
    <property type="match status" value="1"/>
</dbReference>